<keyword evidence="7" id="KW-1133">Transmembrane helix</keyword>
<evidence type="ECO:0000256" key="4">
    <source>
        <dbReference type="ARBA" id="ARBA00023235"/>
    </source>
</evidence>
<dbReference type="PANTHER" id="PTHR43811:SF19">
    <property type="entry name" value="39 KDA FK506-BINDING NUCLEAR PROTEIN"/>
    <property type="match status" value="1"/>
</dbReference>
<dbReference type="AlphaFoldDB" id="A0ABD3MEV9"/>
<evidence type="ECO:0000259" key="8">
    <source>
        <dbReference type="PROSITE" id="PS50059"/>
    </source>
</evidence>
<gene>
    <name evidence="9" type="ORF">ACHAWU_001610</name>
</gene>
<comment type="catalytic activity">
    <reaction evidence="1 5">
        <text>[protein]-peptidylproline (omega=180) = [protein]-peptidylproline (omega=0)</text>
        <dbReference type="Rhea" id="RHEA:16237"/>
        <dbReference type="Rhea" id="RHEA-COMP:10747"/>
        <dbReference type="Rhea" id="RHEA-COMP:10748"/>
        <dbReference type="ChEBI" id="CHEBI:83833"/>
        <dbReference type="ChEBI" id="CHEBI:83834"/>
        <dbReference type="EC" id="5.2.1.8"/>
    </reaction>
</comment>
<evidence type="ECO:0000313" key="10">
    <source>
        <dbReference type="Proteomes" id="UP001530293"/>
    </source>
</evidence>
<keyword evidence="4 5" id="KW-0413">Isomerase</keyword>
<dbReference type="PANTHER" id="PTHR43811">
    <property type="entry name" value="FKBP-TYPE PEPTIDYL-PROLYL CIS-TRANS ISOMERASE FKPA"/>
    <property type="match status" value="1"/>
</dbReference>
<feature type="compositionally biased region" description="Low complexity" evidence="6">
    <location>
        <begin position="147"/>
        <end position="162"/>
    </location>
</feature>
<dbReference type="Gene3D" id="3.10.50.40">
    <property type="match status" value="1"/>
</dbReference>
<keyword evidence="10" id="KW-1185">Reference proteome</keyword>
<dbReference type="SMART" id="SM00228">
    <property type="entry name" value="PDZ"/>
    <property type="match status" value="1"/>
</dbReference>
<evidence type="ECO:0000313" key="9">
    <source>
        <dbReference type="EMBL" id="KAL3762665.1"/>
    </source>
</evidence>
<dbReference type="PROSITE" id="PS50059">
    <property type="entry name" value="FKBP_PPIASE"/>
    <property type="match status" value="1"/>
</dbReference>
<dbReference type="InterPro" id="IPR046357">
    <property type="entry name" value="PPIase_dom_sf"/>
</dbReference>
<dbReference type="SUPFAM" id="SSF50156">
    <property type="entry name" value="PDZ domain-like"/>
    <property type="match status" value="1"/>
</dbReference>
<evidence type="ECO:0000256" key="1">
    <source>
        <dbReference type="ARBA" id="ARBA00000971"/>
    </source>
</evidence>
<dbReference type="InterPro" id="IPR036034">
    <property type="entry name" value="PDZ_sf"/>
</dbReference>
<dbReference type="Proteomes" id="UP001530293">
    <property type="component" value="Unassembled WGS sequence"/>
</dbReference>
<keyword evidence="7" id="KW-0472">Membrane</keyword>
<name>A0ABD3MEV9_9STRA</name>
<keyword evidence="7" id="KW-0812">Transmembrane</keyword>
<dbReference type="InterPro" id="IPR001179">
    <property type="entry name" value="PPIase_FKBP_dom"/>
</dbReference>
<dbReference type="Gene3D" id="2.30.42.10">
    <property type="match status" value="1"/>
</dbReference>
<evidence type="ECO:0000256" key="5">
    <source>
        <dbReference type="PROSITE-ProRule" id="PRU00277"/>
    </source>
</evidence>
<keyword evidence="3 5" id="KW-0697">Rotamase</keyword>
<dbReference type="GO" id="GO:0003755">
    <property type="term" value="F:peptidyl-prolyl cis-trans isomerase activity"/>
    <property type="evidence" value="ECO:0007669"/>
    <property type="project" value="UniProtKB-KW"/>
</dbReference>
<comment type="caution">
    <text evidence="9">The sequence shown here is derived from an EMBL/GenBank/DDBJ whole genome shotgun (WGS) entry which is preliminary data.</text>
</comment>
<accession>A0ABD3MEV9</accession>
<dbReference type="SUPFAM" id="SSF54534">
    <property type="entry name" value="FKBP-like"/>
    <property type="match status" value="1"/>
</dbReference>
<organism evidence="9 10">
    <name type="scientific">Discostella pseudostelligera</name>
    <dbReference type="NCBI Taxonomy" id="259834"/>
    <lineage>
        <taxon>Eukaryota</taxon>
        <taxon>Sar</taxon>
        <taxon>Stramenopiles</taxon>
        <taxon>Ochrophyta</taxon>
        <taxon>Bacillariophyta</taxon>
        <taxon>Coscinodiscophyceae</taxon>
        <taxon>Thalassiosirophycidae</taxon>
        <taxon>Stephanodiscales</taxon>
        <taxon>Stephanodiscaceae</taxon>
        <taxon>Discostella</taxon>
    </lineage>
</organism>
<protein>
    <recommendedName>
        <fullName evidence="2 5">peptidylprolyl isomerase</fullName>
        <ecNumber evidence="2 5">5.2.1.8</ecNumber>
    </recommendedName>
</protein>
<feature type="region of interest" description="Disordered" evidence="6">
    <location>
        <begin position="302"/>
        <end position="322"/>
    </location>
</feature>
<sequence length="458" mass="48218">MAEATMARIRMERGATATAIITITAIVTMLILSALVPVACAFSHCQGDGCIVGRTIVAGGRSSVPVHQQHLAERRRFHQQRSALSAASGAGEEECVPKSRRVVMQQIVTAAGGASSALLFGVPTTNAIMTDETTSFANPSTDASYRQQSPQSTTSSTSSSLSVPNKVSDEISFTIYKPDLQNMQGGLGLELTDISFRTNFRVVIKSVAPNSLAEKLGIQPGWVVVSVNGADAERTNAAGVAIYFSRAVKALLNDASPTASGLVLTFRDPSKFRNELENFPTTSGIGSDEDGIGAPAVSTKVAPAGDTTQRNTDGSIKPGASVTEQSDQIVTITQLVPPKLCRRRATTNDLLEISYVGKVLETGAIFDGSAVKINGEAIPGRGNDISVFFVLGKQPFGQFPPGWDVGLDGMCVGERRRLIIPPVLAYGSVGVPRRGIPPNATLQYDVTLVSLNGLATPQ</sequence>
<feature type="region of interest" description="Disordered" evidence="6">
    <location>
        <begin position="134"/>
        <end position="164"/>
    </location>
</feature>
<evidence type="ECO:0000256" key="2">
    <source>
        <dbReference type="ARBA" id="ARBA00013194"/>
    </source>
</evidence>
<dbReference type="InterPro" id="IPR001478">
    <property type="entry name" value="PDZ"/>
</dbReference>
<evidence type="ECO:0000256" key="7">
    <source>
        <dbReference type="SAM" id="Phobius"/>
    </source>
</evidence>
<feature type="transmembrane region" description="Helical" evidence="7">
    <location>
        <begin position="15"/>
        <end position="36"/>
    </location>
</feature>
<evidence type="ECO:0000256" key="3">
    <source>
        <dbReference type="ARBA" id="ARBA00023110"/>
    </source>
</evidence>
<dbReference type="EC" id="5.2.1.8" evidence="2 5"/>
<feature type="compositionally biased region" description="Polar residues" evidence="6">
    <location>
        <begin position="134"/>
        <end position="146"/>
    </location>
</feature>
<reference evidence="9 10" key="1">
    <citation type="submission" date="2024-10" db="EMBL/GenBank/DDBJ databases">
        <title>Updated reference genomes for cyclostephanoid diatoms.</title>
        <authorList>
            <person name="Roberts W.R."/>
            <person name="Alverson A.J."/>
        </authorList>
    </citation>
    <scope>NUCLEOTIDE SEQUENCE [LARGE SCALE GENOMIC DNA]</scope>
    <source>
        <strain evidence="9 10">AJA232-27</strain>
    </source>
</reference>
<dbReference type="Pfam" id="PF00254">
    <property type="entry name" value="FKBP_C"/>
    <property type="match status" value="1"/>
</dbReference>
<proteinExistence type="predicted"/>
<evidence type="ECO:0000256" key="6">
    <source>
        <dbReference type="SAM" id="MobiDB-lite"/>
    </source>
</evidence>
<feature type="domain" description="PPIase FKBP-type" evidence="8">
    <location>
        <begin position="348"/>
        <end position="452"/>
    </location>
</feature>
<dbReference type="EMBL" id="JALLBG020000131">
    <property type="protein sequence ID" value="KAL3762665.1"/>
    <property type="molecule type" value="Genomic_DNA"/>
</dbReference>